<proteinExistence type="predicted"/>
<dbReference type="SUPFAM" id="SSF56281">
    <property type="entry name" value="Metallo-hydrolase/oxidoreductase"/>
    <property type="match status" value="1"/>
</dbReference>
<dbReference type="InterPro" id="IPR001279">
    <property type="entry name" value="Metallo-B-lactamas"/>
</dbReference>
<keyword evidence="2" id="KW-0378">Hydrolase</keyword>
<dbReference type="PANTHER" id="PTHR46018:SF2">
    <property type="entry name" value="ZINC PHOSPHODIESTERASE ELAC PROTEIN 1"/>
    <property type="match status" value="1"/>
</dbReference>
<accession>A0A832GN65</accession>
<protein>
    <submittedName>
        <fullName evidence="2">MBL fold metallo-hydrolase</fullName>
    </submittedName>
</protein>
<dbReference type="Pfam" id="PF12706">
    <property type="entry name" value="Lactamase_B_2"/>
    <property type="match status" value="1"/>
</dbReference>
<dbReference type="GO" id="GO:0042781">
    <property type="term" value="F:3'-tRNA processing endoribonuclease activity"/>
    <property type="evidence" value="ECO:0007669"/>
    <property type="project" value="TreeGrafter"/>
</dbReference>
<evidence type="ECO:0000259" key="1">
    <source>
        <dbReference type="Pfam" id="PF12706"/>
    </source>
</evidence>
<dbReference type="InterPro" id="IPR036866">
    <property type="entry name" value="RibonucZ/Hydroxyglut_hydro"/>
</dbReference>
<gene>
    <name evidence="2" type="ORF">ENT73_01370</name>
</gene>
<evidence type="ECO:0000313" key="2">
    <source>
        <dbReference type="EMBL" id="HGV54724.1"/>
    </source>
</evidence>
<organism evidence="2">
    <name type="scientific">Caldimicrobium thiodismutans</name>
    <dbReference type="NCBI Taxonomy" id="1653476"/>
    <lineage>
        <taxon>Bacteria</taxon>
        <taxon>Pseudomonadati</taxon>
        <taxon>Thermodesulfobacteriota</taxon>
        <taxon>Thermodesulfobacteria</taxon>
        <taxon>Thermodesulfobacteriales</taxon>
        <taxon>Thermodesulfobacteriaceae</taxon>
        <taxon>Caldimicrobium</taxon>
    </lineage>
</organism>
<dbReference type="PANTHER" id="PTHR46018">
    <property type="entry name" value="ZINC PHOSPHODIESTERASE ELAC PROTEIN 1"/>
    <property type="match status" value="1"/>
</dbReference>
<reference evidence="2" key="1">
    <citation type="journal article" date="2020" name="mSystems">
        <title>Genome- and Community-Level Interaction Insights into Carbon Utilization and Element Cycling Functions of Hydrothermarchaeota in Hydrothermal Sediment.</title>
        <authorList>
            <person name="Zhou Z."/>
            <person name="Liu Y."/>
            <person name="Xu W."/>
            <person name="Pan J."/>
            <person name="Luo Z.H."/>
            <person name="Li M."/>
        </authorList>
    </citation>
    <scope>NUCLEOTIDE SEQUENCE [LARGE SCALE GENOMIC DNA]</scope>
    <source>
        <strain evidence="2">SpSt-605</strain>
    </source>
</reference>
<comment type="caution">
    <text evidence="2">The sequence shown here is derived from an EMBL/GenBank/DDBJ whole genome shotgun (WGS) entry which is preliminary data.</text>
</comment>
<dbReference type="CDD" id="cd07741">
    <property type="entry name" value="metallo-hydrolase-like_MBL-fold"/>
    <property type="match status" value="1"/>
</dbReference>
<sequence>MVEVLFLGTAGARYVVAKQFRASGGLILRQEKGCLLIDPGPGTLVQLAKQKISPEKIKTIILTHKHLDHSADLNIIVDALTEGGFKKRGRLFIPEEALTEGILLSYLKPYLQEIILLQEKNFYQTEFLDFWTTCKLRHSAETYGLIFLLPQEKRLGLISDTAYFEGLKEEFSNCHYLIINLVRFEPKKEVLHLSVEEVKNLLYHIRPELTILTHFGMTMLRANPFQVAKKLSEELDLKVLAAYDGMKISLT</sequence>
<dbReference type="AlphaFoldDB" id="A0A832GN65"/>
<dbReference type="EMBL" id="DSZU01000024">
    <property type="protein sequence ID" value="HGV54724.1"/>
    <property type="molecule type" value="Genomic_DNA"/>
</dbReference>
<feature type="domain" description="Metallo-beta-lactamase" evidence="1">
    <location>
        <begin position="35"/>
        <end position="215"/>
    </location>
</feature>
<name>A0A832GN65_9BACT</name>
<dbReference type="Gene3D" id="3.60.15.10">
    <property type="entry name" value="Ribonuclease Z/Hydroxyacylglutathione hydrolase-like"/>
    <property type="match status" value="1"/>
</dbReference>